<dbReference type="AlphaFoldDB" id="A0A9P5N6I6"/>
<comment type="caution">
    <text evidence="2">The sequence shown here is derived from an EMBL/GenBank/DDBJ whole genome shotgun (WGS) entry which is preliminary data.</text>
</comment>
<sequence length="250" mass="27651">MPRSKSIQSKQNVSAAVPAPMRVPTTTLVSAPIPSPQIPSPAADIELSKPAVDAKAQNIIVKVLLPEIESVSCEAWAKTGVHPRTGTGTTSHGEMLCVPVVNSRSRLHQNDLARYYLKELAAEKIVRRLGLMCRIVFKSQNFRVEFLHTAAVVSGDDPPRVLFDSVFSDCAGLFSWLNIRRRLPPVFLLLALLLIKDYQNSDLWSTPIIRVCWDSGIPAGRRFMDFCTTLWASWVVEQALPSTDGRPFTG</sequence>
<gene>
    <name evidence="2" type="ORF">DFH94DRAFT_687703</name>
    <name evidence="1" type="ORF">DFH94DRAFT_699978</name>
</gene>
<name>A0A9P5N6I6_9AGAM</name>
<organism evidence="2 3">
    <name type="scientific">Russula ochroleuca</name>
    <dbReference type="NCBI Taxonomy" id="152965"/>
    <lineage>
        <taxon>Eukaryota</taxon>
        <taxon>Fungi</taxon>
        <taxon>Dikarya</taxon>
        <taxon>Basidiomycota</taxon>
        <taxon>Agaricomycotina</taxon>
        <taxon>Agaricomycetes</taxon>
        <taxon>Russulales</taxon>
        <taxon>Russulaceae</taxon>
        <taxon>Russula</taxon>
    </lineage>
</organism>
<dbReference type="Proteomes" id="UP000759537">
    <property type="component" value="Unassembled WGS sequence"/>
</dbReference>
<keyword evidence="3" id="KW-1185">Reference proteome</keyword>
<evidence type="ECO:0000313" key="2">
    <source>
        <dbReference type="EMBL" id="KAF8487231.1"/>
    </source>
</evidence>
<evidence type="ECO:0000313" key="1">
    <source>
        <dbReference type="EMBL" id="KAF8461785.1"/>
    </source>
</evidence>
<reference evidence="2" key="2">
    <citation type="journal article" date="2020" name="Nat. Commun.">
        <title>Large-scale genome sequencing of mycorrhizal fungi provides insights into the early evolution of symbiotic traits.</title>
        <authorList>
            <person name="Miyauchi S."/>
            <person name="Kiss E."/>
            <person name="Kuo A."/>
            <person name="Drula E."/>
            <person name="Kohler A."/>
            <person name="Sanchez-Garcia M."/>
            <person name="Morin E."/>
            <person name="Andreopoulos B."/>
            <person name="Barry K.W."/>
            <person name="Bonito G."/>
            <person name="Buee M."/>
            <person name="Carver A."/>
            <person name="Chen C."/>
            <person name="Cichocki N."/>
            <person name="Clum A."/>
            <person name="Culley D."/>
            <person name="Crous P.W."/>
            <person name="Fauchery L."/>
            <person name="Girlanda M."/>
            <person name="Hayes R.D."/>
            <person name="Keri Z."/>
            <person name="LaButti K."/>
            <person name="Lipzen A."/>
            <person name="Lombard V."/>
            <person name="Magnuson J."/>
            <person name="Maillard F."/>
            <person name="Murat C."/>
            <person name="Nolan M."/>
            <person name="Ohm R.A."/>
            <person name="Pangilinan J."/>
            <person name="Pereira M.F."/>
            <person name="Perotto S."/>
            <person name="Peter M."/>
            <person name="Pfister S."/>
            <person name="Riley R."/>
            <person name="Sitrit Y."/>
            <person name="Stielow J.B."/>
            <person name="Szollosi G."/>
            <person name="Zifcakova L."/>
            <person name="Stursova M."/>
            <person name="Spatafora J.W."/>
            <person name="Tedersoo L."/>
            <person name="Vaario L.M."/>
            <person name="Yamada A."/>
            <person name="Yan M."/>
            <person name="Wang P."/>
            <person name="Xu J."/>
            <person name="Bruns T."/>
            <person name="Baldrian P."/>
            <person name="Vilgalys R."/>
            <person name="Dunand C."/>
            <person name="Henrissat B."/>
            <person name="Grigoriev I.V."/>
            <person name="Hibbett D."/>
            <person name="Nagy L.G."/>
            <person name="Martin F.M."/>
        </authorList>
    </citation>
    <scope>NUCLEOTIDE SEQUENCE</scope>
    <source>
        <strain evidence="2">Prilba</strain>
    </source>
</reference>
<dbReference type="OrthoDB" id="3214519at2759"/>
<proteinExistence type="predicted"/>
<dbReference type="EMBL" id="WHVB01000001">
    <property type="protein sequence ID" value="KAF8487231.1"/>
    <property type="molecule type" value="Genomic_DNA"/>
</dbReference>
<evidence type="ECO:0000313" key="3">
    <source>
        <dbReference type="Proteomes" id="UP000759537"/>
    </source>
</evidence>
<dbReference type="EMBL" id="WHVB01000116">
    <property type="protein sequence ID" value="KAF8461785.1"/>
    <property type="molecule type" value="Genomic_DNA"/>
</dbReference>
<protein>
    <submittedName>
        <fullName evidence="2">Uncharacterized protein</fullName>
    </submittedName>
</protein>
<accession>A0A9P5N6I6</accession>
<reference evidence="2" key="1">
    <citation type="submission" date="2019-10" db="EMBL/GenBank/DDBJ databases">
        <authorList>
            <consortium name="DOE Joint Genome Institute"/>
            <person name="Kuo A."/>
            <person name="Miyauchi S."/>
            <person name="Kiss E."/>
            <person name="Drula E."/>
            <person name="Kohler A."/>
            <person name="Sanchez-Garcia M."/>
            <person name="Andreopoulos B."/>
            <person name="Barry K.W."/>
            <person name="Bonito G."/>
            <person name="Buee M."/>
            <person name="Carver A."/>
            <person name="Chen C."/>
            <person name="Cichocki N."/>
            <person name="Clum A."/>
            <person name="Culley D."/>
            <person name="Crous P.W."/>
            <person name="Fauchery L."/>
            <person name="Girlanda M."/>
            <person name="Hayes R."/>
            <person name="Keri Z."/>
            <person name="LaButti K."/>
            <person name="Lipzen A."/>
            <person name="Lombard V."/>
            <person name="Magnuson J."/>
            <person name="Maillard F."/>
            <person name="Morin E."/>
            <person name="Murat C."/>
            <person name="Nolan M."/>
            <person name="Ohm R."/>
            <person name="Pangilinan J."/>
            <person name="Pereira M."/>
            <person name="Perotto S."/>
            <person name="Peter M."/>
            <person name="Riley R."/>
            <person name="Sitrit Y."/>
            <person name="Stielow B."/>
            <person name="Szollosi G."/>
            <person name="Zifcakova L."/>
            <person name="Stursova M."/>
            <person name="Spatafora J.W."/>
            <person name="Tedersoo L."/>
            <person name="Vaario L.-M."/>
            <person name="Yamada A."/>
            <person name="Yan M."/>
            <person name="Wang P."/>
            <person name="Xu J."/>
            <person name="Bruns T."/>
            <person name="Baldrian P."/>
            <person name="Vilgalys R."/>
            <person name="Henrissat B."/>
            <person name="Grigoriev I.V."/>
            <person name="Hibbett D."/>
            <person name="Nagy L.G."/>
            <person name="Martin F.M."/>
        </authorList>
    </citation>
    <scope>NUCLEOTIDE SEQUENCE</scope>
    <source>
        <strain evidence="2">Prilba</strain>
    </source>
</reference>